<reference evidence="2 3" key="1">
    <citation type="submission" date="2020-09" db="EMBL/GenBank/DDBJ databases">
        <authorList>
            <person name="Reed H.X."/>
            <person name="Ayers H."/>
            <person name="Chronis L."/>
            <person name="Gaertner R."/>
            <person name="Thompson D."/>
            <person name="Newey C."/>
            <person name="Breakwell D.P."/>
            <person name="Grose J.H."/>
        </authorList>
    </citation>
    <scope>NUCLEOTIDE SEQUENCE [LARGE SCALE GENOMIC DNA]</scope>
</reference>
<evidence type="ECO:0000313" key="2">
    <source>
        <dbReference type="EMBL" id="QPX76384.1"/>
    </source>
</evidence>
<evidence type="ECO:0000256" key="1">
    <source>
        <dbReference type="SAM" id="Phobius"/>
    </source>
</evidence>
<sequence>MIPYSKQTKEDIMKLAIAFILLVLNALMGFPFPWLVLLAIPFAWNLFRIGLAGCVGVLMLIIGAIGGKDAFIGVLKAMKEGVKEGLVK</sequence>
<name>A0A7T3NB00_9CAUD</name>
<dbReference type="Proteomes" id="UP000595879">
    <property type="component" value="Genome"/>
</dbReference>
<keyword evidence="1" id="KW-0472">Membrane</keyword>
<feature type="transmembrane region" description="Helical" evidence="1">
    <location>
        <begin position="46"/>
        <end position="66"/>
    </location>
</feature>
<accession>A0A7T3NB00</accession>
<feature type="transmembrane region" description="Helical" evidence="1">
    <location>
        <begin position="12"/>
        <end position="40"/>
    </location>
</feature>
<dbReference type="EMBL" id="MW021756">
    <property type="protein sequence ID" value="QPX76384.1"/>
    <property type="molecule type" value="Genomic_DNA"/>
</dbReference>
<organism evidence="2 3">
    <name type="scientific">Cronobacter phage vB_CsaM_SemperBestia</name>
    <dbReference type="NCBI Taxonomy" id="2777353"/>
    <lineage>
        <taxon>Viruses</taxon>
        <taxon>Duplodnaviria</taxon>
        <taxon>Heunggongvirae</taxon>
        <taxon>Uroviricota</taxon>
        <taxon>Caudoviricetes</taxon>
        <taxon>Pantevenvirales</taxon>
        <taxon>Straboviridae</taxon>
        <taxon>Pseudotevenvirus</taxon>
        <taxon>Pseudotevenvirus leb</taxon>
    </lineage>
</organism>
<protein>
    <submittedName>
        <fullName evidence="2">Uncharacterized protein</fullName>
    </submittedName>
</protein>
<keyword evidence="1" id="KW-1133">Transmembrane helix</keyword>
<keyword evidence="1" id="KW-0812">Transmembrane</keyword>
<proteinExistence type="predicted"/>
<evidence type="ECO:0000313" key="3">
    <source>
        <dbReference type="Proteomes" id="UP000595879"/>
    </source>
</evidence>